<gene>
    <name evidence="2" type="ORF">OCV99_05005</name>
</gene>
<comment type="caution">
    <text evidence="2">The sequence shown here is derived from an EMBL/GenBank/DDBJ whole genome shotgun (WGS) entry which is preliminary data.</text>
</comment>
<proteinExistence type="predicted"/>
<evidence type="ECO:0008006" key="4">
    <source>
        <dbReference type="Google" id="ProtNLM"/>
    </source>
</evidence>
<accession>A0ABT2RKK1</accession>
<feature type="signal peptide" evidence="1">
    <location>
        <begin position="1"/>
        <end position="23"/>
    </location>
</feature>
<evidence type="ECO:0000256" key="1">
    <source>
        <dbReference type="SAM" id="SignalP"/>
    </source>
</evidence>
<dbReference type="Proteomes" id="UP001652431">
    <property type="component" value="Unassembled WGS sequence"/>
</dbReference>
<protein>
    <recommendedName>
        <fullName evidence="4">Peptidase C39-like domain-containing protein</fullName>
    </recommendedName>
</protein>
<keyword evidence="1" id="KW-0732">Signal</keyword>
<evidence type="ECO:0000313" key="2">
    <source>
        <dbReference type="EMBL" id="MCU6685927.1"/>
    </source>
</evidence>
<organism evidence="2 3">
    <name type="scientific">Dorea acetigenes</name>
    <dbReference type="NCBI Taxonomy" id="2981787"/>
    <lineage>
        <taxon>Bacteria</taxon>
        <taxon>Bacillati</taxon>
        <taxon>Bacillota</taxon>
        <taxon>Clostridia</taxon>
        <taxon>Lachnospirales</taxon>
        <taxon>Lachnospiraceae</taxon>
        <taxon>Dorea</taxon>
    </lineage>
</organism>
<sequence>MKKIFMPTLTFLFFFAFSITSYANDINENQYPTDEQASSYALHFMQTSQEDSSIEIDDFVRLYGTDGMITGYYITFQKDGQPAGYTLLSLVSGEDPLVEFSFESNGVLGEQLEQEMQANSMDETIESSEQRIIYNGAGLLYKPLSNGEYYSVYEGKNVSISDTEASAVNATIGGGIIDWSDANLNTNSIYKIPLFGYGTDYWIMTDFSSGGVCYPTAATNILWYWGNNCGRTSVMNNSRISGATTLWAKAQAIFGLVHQGMLTVDSSGTFDFMITNGYANFFGVSASSTGVWNYKKISKNSAYSEYKAALNGQCPIHLVLHTKAGTILRGEGHGVYCFGYASSNTGVNYLFVMDGWNRGGRFVKFNYYPQVFGYKIYVR</sequence>
<reference evidence="2 3" key="1">
    <citation type="journal article" date="2021" name="ISME Commun">
        <title>Automated analysis of genomic sequences facilitates high-throughput and comprehensive description of bacteria.</title>
        <authorList>
            <person name="Hitch T.C.A."/>
        </authorList>
    </citation>
    <scope>NUCLEOTIDE SEQUENCE [LARGE SCALE GENOMIC DNA]</scope>
    <source>
        <strain evidence="2 3">Sanger_03</strain>
    </source>
</reference>
<keyword evidence="3" id="KW-1185">Reference proteome</keyword>
<dbReference type="EMBL" id="JAOQJU010000003">
    <property type="protein sequence ID" value="MCU6685927.1"/>
    <property type="molecule type" value="Genomic_DNA"/>
</dbReference>
<evidence type="ECO:0000313" key="3">
    <source>
        <dbReference type="Proteomes" id="UP001652431"/>
    </source>
</evidence>
<dbReference type="RefSeq" id="WP_158368807.1">
    <property type="nucleotide sequence ID" value="NZ_JAOQJU010000003.1"/>
</dbReference>
<feature type="chain" id="PRO_5046270828" description="Peptidase C39-like domain-containing protein" evidence="1">
    <location>
        <begin position="24"/>
        <end position="379"/>
    </location>
</feature>
<name>A0ABT2RKK1_9FIRM</name>